<name>A0A0A1ZM75_PROMR</name>
<proteinExistence type="predicted"/>
<comment type="caution">
    <text evidence="1">The sequence shown here is derived from an EMBL/GenBank/DDBJ whole genome shotgun (WGS) entry which is preliminary data.</text>
</comment>
<evidence type="ECO:0000313" key="1">
    <source>
        <dbReference type="EMBL" id="KGF90515.1"/>
    </source>
</evidence>
<dbReference type="Proteomes" id="UP000030491">
    <property type="component" value="Unassembled WGS sequence"/>
</dbReference>
<evidence type="ECO:0000313" key="2">
    <source>
        <dbReference type="Proteomes" id="UP000030491"/>
    </source>
</evidence>
<dbReference type="AlphaFoldDB" id="A0A0A1ZM75"/>
<gene>
    <name evidence="1" type="ORF">EU93_1689</name>
</gene>
<dbReference type="EMBL" id="JNAJ01000017">
    <property type="protein sequence ID" value="KGF90515.1"/>
    <property type="molecule type" value="Genomic_DNA"/>
</dbReference>
<reference evidence="2" key="1">
    <citation type="journal article" date="2014" name="Sci. Data">
        <title>Genomes of diverse isolates of the marine cyanobacterium Prochlorococcus.</title>
        <authorList>
            <person name="Biller S."/>
            <person name="Berube P."/>
            <person name="Thompson J."/>
            <person name="Kelly L."/>
            <person name="Roggensack S."/>
            <person name="Awad L."/>
            <person name="Roache-Johnson K."/>
            <person name="Ding H."/>
            <person name="Giovannoni S.J."/>
            <person name="Moore L.R."/>
            <person name="Chisholm S.W."/>
        </authorList>
    </citation>
    <scope>NUCLEOTIDE SEQUENCE [LARGE SCALE GENOMIC DNA]</scope>
</reference>
<accession>A0A0A1ZM75</accession>
<sequence>MKDFDELERLEYQKVILKNMATQDYLIAIALIEQNLVRAMPLGGKEIKANLEEPENLKKLSEEVILNLLLRVFQRSDEGALKRASEDKGLLLVHMHPKRMQKELPFIKSEWIRDGDTKQFLKYLGNLSKEVWTASFVKYKGIELTSISKNEEI</sequence>
<organism evidence="1 2">
    <name type="scientific">Prochlorococcus marinus str. MIT 9116</name>
    <dbReference type="NCBI Taxonomy" id="167544"/>
    <lineage>
        <taxon>Bacteria</taxon>
        <taxon>Bacillati</taxon>
        <taxon>Cyanobacteriota</taxon>
        <taxon>Cyanophyceae</taxon>
        <taxon>Synechococcales</taxon>
        <taxon>Prochlorococcaceae</taxon>
        <taxon>Prochlorococcus</taxon>
    </lineage>
</organism>
<protein>
    <submittedName>
        <fullName evidence="1">Uncharacterized protein</fullName>
    </submittedName>
</protein>